<proteinExistence type="predicted"/>
<keyword evidence="1" id="KW-0472">Membrane</keyword>
<gene>
    <name evidence="2" type="ORF">UFOVP422_36</name>
</gene>
<reference evidence="2" key="1">
    <citation type="submission" date="2020-04" db="EMBL/GenBank/DDBJ databases">
        <authorList>
            <person name="Chiriac C."/>
            <person name="Salcher M."/>
            <person name="Ghai R."/>
            <person name="Kavagutti S V."/>
        </authorList>
    </citation>
    <scope>NUCLEOTIDE SEQUENCE</scope>
</reference>
<accession>A0A6J5M946</accession>
<protein>
    <submittedName>
        <fullName evidence="2">Uncharacterized protein</fullName>
    </submittedName>
</protein>
<name>A0A6J5M946_9CAUD</name>
<dbReference type="EMBL" id="LR796398">
    <property type="protein sequence ID" value="CAB4141873.1"/>
    <property type="molecule type" value="Genomic_DNA"/>
</dbReference>
<keyword evidence="1" id="KW-0812">Transmembrane</keyword>
<evidence type="ECO:0000313" key="2">
    <source>
        <dbReference type="EMBL" id="CAB4141873.1"/>
    </source>
</evidence>
<evidence type="ECO:0000256" key="1">
    <source>
        <dbReference type="SAM" id="Phobius"/>
    </source>
</evidence>
<sequence>MIIGFEFRKRHDDGRLWFSVKPLGMKSVHIAAAIVFALFAWVACEITDVPDTKPTTNLNKLVMP</sequence>
<feature type="transmembrane region" description="Helical" evidence="1">
    <location>
        <begin position="23"/>
        <end position="43"/>
    </location>
</feature>
<keyword evidence="1" id="KW-1133">Transmembrane helix</keyword>
<organism evidence="2">
    <name type="scientific">uncultured Caudovirales phage</name>
    <dbReference type="NCBI Taxonomy" id="2100421"/>
    <lineage>
        <taxon>Viruses</taxon>
        <taxon>Duplodnaviria</taxon>
        <taxon>Heunggongvirae</taxon>
        <taxon>Uroviricota</taxon>
        <taxon>Caudoviricetes</taxon>
        <taxon>Peduoviridae</taxon>
        <taxon>Maltschvirus</taxon>
        <taxon>Maltschvirus maltsch</taxon>
    </lineage>
</organism>